<feature type="compositionally biased region" description="Pro residues" evidence="1">
    <location>
        <begin position="75"/>
        <end position="84"/>
    </location>
</feature>
<organism evidence="3 4">
    <name type="scientific">Trichoplusia ni</name>
    <name type="common">Cabbage looper</name>
    <dbReference type="NCBI Taxonomy" id="7111"/>
    <lineage>
        <taxon>Eukaryota</taxon>
        <taxon>Metazoa</taxon>
        <taxon>Ecdysozoa</taxon>
        <taxon>Arthropoda</taxon>
        <taxon>Hexapoda</taxon>
        <taxon>Insecta</taxon>
        <taxon>Pterygota</taxon>
        <taxon>Neoptera</taxon>
        <taxon>Endopterygota</taxon>
        <taxon>Lepidoptera</taxon>
        <taxon>Glossata</taxon>
        <taxon>Ditrysia</taxon>
        <taxon>Noctuoidea</taxon>
        <taxon>Noctuidae</taxon>
        <taxon>Plusiinae</taxon>
        <taxon>Trichoplusia</taxon>
    </lineage>
</organism>
<feature type="chain" id="PRO_5028799692" evidence="2">
    <location>
        <begin position="24"/>
        <end position="388"/>
    </location>
</feature>
<gene>
    <name evidence="4" type="primary">LOC113499399</name>
</gene>
<reference evidence="4" key="1">
    <citation type="submission" date="2025-08" db="UniProtKB">
        <authorList>
            <consortium name="RefSeq"/>
        </authorList>
    </citation>
    <scope>IDENTIFICATION</scope>
</reference>
<dbReference type="OrthoDB" id="7167967at2759"/>
<evidence type="ECO:0000256" key="1">
    <source>
        <dbReference type="SAM" id="MobiDB-lite"/>
    </source>
</evidence>
<dbReference type="KEGG" id="tnl:113499399"/>
<accession>A0A7E5W4Y3</accession>
<evidence type="ECO:0000313" key="4">
    <source>
        <dbReference type="RefSeq" id="XP_026735679.1"/>
    </source>
</evidence>
<feature type="compositionally biased region" description="Basic residues" evidence="1">
    <location>
        <begin position="85"/>
        <end position="105"/>
    </location>
</feature>
<dbReference type="GeneID" id="113499399"/>
<name>A0A7E5W4Y3_TRINI</name>
<dbReference type="InParanoid" id="A0A7E5W4Y3"/>
<dbReference type="Proteomes" id="UP000322000">
    <property type="component" value="Chromosome 12"/>
</dbReference>
<evidence type="ECO:0000256" key="2">
    <source>
        <dbReference type="SAM" id="SignalP"/>
    </source>
</evidence>
<dbReference type="RefSeq" id="XP_026735679.1">
    <property type="nucleotide sequence ID" value="XM_026879878.1"/>
</dbReference>
<evidence type="ECO:0000313" key="3">
    <source>
        <dbReference type="Proteomes" id="UP000322000"/>
    </source>
</evidence>
<proteinExistence type="predicted"/>
<sequence>MQLADVLCYIFLTITVTASCVGADNQMTEVEDSQPERKISKREATVIIDNNYPMERIFQKPKVIYRRISKQRYGPPKPKYGPPRPKYRPPKVTRKPGKKNGKLRTKPTTQKYGPPHHNVSPNKKRAPNSRYNSLKARPNGKPSFGHVVKMPHYAFFVPDENNFGEPPTDYLSDYQPAKQSYGEPPVDSYGAPLKTTIKDVHPTPQSFQETTHAKHKNRDLNSWNHKPAKNHDLKFAFSKKHPKLTQKQHDSAVVETGPPVDHEDLLVSEHGKPLLQDSQYFFRNQRPSFFTDTAKVVNRPWRPNKQQIDLDDEIIVGGRYAEPPARYVSKFQQNALLYDDDEAFSQFHGHGEGEAPSSATNSPYTNYKHSNMAFSPQNLNDVFSIVDK</sequence>
<feature type="signal peptide" evidence="2">
    <location>
        <begin position="1"/>
        <end position="23"/>
    </location>
</feature>
<feature type="region of interest" description="Disordered" evidence="1">
    <location>
        <begin position="68"/>
        <end position="132"/>
    </location>
</feature>
<dbReference type="AlphaFoldDB" id="A0A7E5W4Y3"/>
<keyword evidence="3" id="KW-1185">Reference proteome</keyword>
<protein>
    <submittedName>
        <fullName evidence="4">Uncharacterized protein LOC113499399</fullName>
    </submittedName>
</protein>
<keyword evidence="2" id="KW-0732">Signal</keyword>